<feature type="transmembrane region" description="Helical" evidence="1">
    <location>
        <begin position="88"/>
        <end position="106"/>
    </location>
</feature>
<feature type="transmembrane region" description="Helical" evidence="1">
    <location>
        <begin position="12"/>
        <end position="29"/>
    </location>
</feature>
<dbReference type="EMBL" id="WXYO01000005">
    <property type="protein sequence ID" value="NAS12537.1"/>
    <property type="molecule type" value="Genomic_DNA"/>
</dbReference>
<evidence type="ECO:0000256" key="1">
    <source>
        <dbReference type="SAM" id="Phobius"/>
    </source>
</evidence>
<feature type="transmembrane region" description="Helical" evidence="1">
    <location>
        <begin position="35"/>
        <end position="52"/>
    </location>
</feature>
<evidence type="ECO:0000313" key="4">
    <source>
        <dbReference type="Proteomes" id="UP000475249"/>
    </source>
</evidence>
<sequence length="229" mass="25956">MKERLYNIRFDFFFITQLAVLFGSLLVPGEIFDKSVAPILFLLNLIAGILLISKRKELFWFFLILLSASSIIFGLAQAHGEMTLDTRYIQFGIYFAFYLFITYEIIKQVWHSHSVDKKVMLGMISGFISLGLIGFFIYMSIELAHSNSFEGGLLNMQETHPNTLTEQLMYFSFITLLTIGYGDIAPITPMSQKASILLGLAGQFYLVLVTAVVVGKFINQNNLSKKNRS</sequence>
<keyword evidence="1" id="KW-1133">Transmembrane helix</keyword>
<feature type="transmembrane region" description="Helical" evidence="1">
    <location>
        <begin position="118"/>
        <end position="141"/>
    </location>
</feature>
<accession>A0A6L9ECV1</accession>
<dbReference type="Pfam" id="PF07885">
    <property type="entry name" value="Ion_trans_2"/>
    <property type="match status" value="1"/>
</dbReference>
<dbReference type="SUPFAM" id="SSF81324">
    <property type="entry name" value="Voltage-gated potassium channels"/>
    <property type="match status" value="1"/>
</dbReference>
<protein>
    <recommendedName>
        <fullName evidence="2">Potassium channel domain-containing protein</fullName>
    </recommendedName>
</protein>
<feature type="transmembrane region" description="Helical" evidence="1">
    <location>
        <begin position="59"/>
        <end position="76"/>
    </location>
</feature>
<dbReference type="AlphaFoldDB" id="A0A6L9ECV1"/>
<organism evidence="3 4">
    <name type="scientific">Poritiphilus flavus</name>
    <dbReference type="NCBI Taxonomy" id="2697053"/>
    <lineage>
        <taxon>Bacteria</taxon>
        <taxon>Pseudomonadati</taxon>
        <taxon>Bacteroidota</taxon>
        <taxon>Flavobacteriia</taxon>
        <taxon>Flavobacteriales</taxon>
        <taxon>Flavobacteriaceae</taxon>
        <taxon>Poritiphilus</taxon>
    </lineage>
</organism>
<dbReference type="RefSeq" id="WP_161435577.1">
    <property type="nucleotide sequence ID" value="NZ_WXYO01000005.1"/>
</dbReference>
<feature type="transmembrane region" description="Helical" evidence="1">
    <location>
        <begin position="196"/>
        <end position="218"/>
    </location>
</feature>
<evidence type="ECO:0000259" key="2">
    <source>
        <dbReference type="Pfam" id="PF07885"/>
    </source>
</evidence>
<comment type="caution">
    <text evidence="3">The sequence shown here is derived from an EMBL/GenBank/DDBJ whole genome shotgun (WGS) entry which is preliminary data.</text>
</comment>
<name>A0A6L9ECV1_9FLAO</name>
<dbReference type="Gene3D" id="1.10.287.70">
    <property type="match status" value="1"/>
</dbReference>
<keyword evidence="1" id="KW-0472">Membrane</keyword>
<reference evidence="3 4" key="1">
    <citation type="submission" date="2020-01" db="EMBL/GenBank/DDBJ databases">
        <title>Bacteria diversity of Porities sp.</title>
        <authorList>
            <person name="Wang G."/>
        </authorList>
    </citation>
    <scope>NUCLEOTIDE SEQUENCE [LARGE SCALE GENOMIC DNA]</scope>
    <source>
        <strain evidence="3 4">R33</strain>
    </source>
</reference>
<keyword evidence="1" id="KW-0812">Transmembrane</keyword>
<proteinExistence type="predicted"/>
<keyword evidence="4" id="KW-1185">Reference proteome</keyword>
<dbReference type="InterPro" id="IPR013099">
    <property type="entry name" value="K_chnl_dom"/>
</dbReference>
<gene>
    <name evidence="3" type="ORF">GTQ38_11030</name>
</gene>
<feature type="domain" description="Potassium channel" evidence="2">
    <location>
        <begin position="135"/>
        <end position="215"/>
    </location>
</feature>
<evidence type="ECO:0000313" key="3">
    <source>
        <dbReference type="EMBL" id="NAS12537.1"/>
    </source>
</evidence>
<dbReference type="Proteomes" id="UP000475249">
    <property type="component" value="Unassembled WGS sequence"/>
</dbReference>